<comment type="caution">
    <text evidence="5">The sequence shown here is derived from an EMBL/GenBank/DDBJ whole genome shotgun (WGS) entry which is preliminary data.</text>
</comment>
<dbReference type="InterPro" id="IPR013737">
    <property type="entry name" value="Bac_rhamnosid_N"/>
</dbReference>
<dbReference type="InterPro" id="IPR008902">
    <property type="entry name" value="Rhamnosid_concanavalin"/>
</dbReference>
<keyword evidence="6" id="KW-1185">Reference proteome</keyword>
<accession>A0A7C9TU64</accession>
<dbReference type="RefSeq" id="WP_163474556.1">
    <property type="nucleotide sequence ID" value="NZ_JAAGWZ010000005.1"/>
</dbReference>
<proteinExistence type="predicted"/>
<organism evidence="5 6">
    <name type="scientific">Galbitalea soli</name>
    <dbReference type="NCBI Taxonomy" id="1268042"/>
    <lineage>
        <taxon>Bacteria</taxon>
        <taxon>Bacillati</taxon>
        <taxon>Actinomycetota</taxon>
        <taxon>Actinomycetes</taxon>
        <taxon>Micrococcales</taxon>
        <taxon>Microbacteriaceae</taxon>
        <taxon>Galbitalea</taxon>
    </lineage>
</organism>
<dbReference type="AlphaFoldDB" id="A0A7C9TU64"/>
<evidence type="ECO:0000313" key="5">
    <source>
        <dbReference type="EMBL" id="NEM92502.1"/>
    </source>
</evidence>
<dbReference type="SUPFAM" id="SSF49785">
    <property type="entry name" value="Galactose-binding domain-like"/>
    <property type="match status" value="1"/>
</dbReference>
<evidence type="ECO:0000259" key="4">
    <source>
        <dbReference type="Pfam" id="PF17390"/>
    </source>
</evidence>
<dbReference type="GO" id="GO:0005975">
    <property type="term" value="P:carbohydrate metabolic process"/>
    <property type="evidence" value="ECO:0007669"/>
    <property type="project" value="InterPro"/>
</dbReference>
<dbReference type="EMBL" id="JAAGWZ010000005">
    <property type="protein sequence ID" value="NEM92502.1"/>
    <property type="molecule type" value="Genomic_DNA"/>
</dbReference>
<dbReference type="InterPro" id="IPR008928">
    <property type="entry name" value="6-hairpin_glycosidase_sf"/>
</dbReference>
<evidence type="ECO:0000259" key="2">
    <source>
        <dbReference type="Pfam" id="PF08531"/>
    </source>
</evidence>
<feature type="domain" description="Bacterial alpha-L-rhamnosidase N-terminal" evidence="2">
    <location>
        <begin position="65"/>
        <end position="205"/>
    </location>
</feature>
<feature type="domain" description="Alpha-L-rhamnosidase six-hairpin glycosidase" evidence="3">
    <location>
        <begin position="387"/>
        <end position="630"/>
    </location>
</feature>
<dbReference type="Gene3D" id="2.60.420.10">
    <property type="entry name" value="Maltose phosphorylase, domain 3"/>
    <property type="match status" value="1"/>
</dbReference>
<sequence>MTSAAFPGVAWSGHWIGPELPPEPEGQISFGGELTPHAFSRVHYRRSIEVDAVPETVPARLTADSRYVLHVNGVEVGRGPIRSQPRRLRYDQYDLAPFLRVGINTIAVLVTYYGRPNAFWQPAPAIGGLGTDALLVFEAALGDTVLTSDASWRVLRSPAWTTFAGESIDGVPVERLDARLLDPRWATTAFDDSEWAPATIVRTSHIGGFARSQPPTDPYGALLPRGIAALGGVTIEAPGLSDSSRRAKPTWSSTHPSKRVVEVLEAGGEAAPGILPVTAQLTPETVHHLSVDFGRIVAGYVELELTAPAGVEVELHYRELAYAPDAPMSAPNTGGAYITRGHDDRYTGLELNGLRYLHIVLHAPVAAEVTVAAARVHEYTYQWTGDAFFRSSDEELNALYTAGRRTVQLNSFDSFTDCPTREQRAWVGDGVVHQLVHLTTNSDWALARNYIALGDSPRPDHMLPMSVVGEIELHGAMTIPDWALHWVHGVYNLMMFEGVTDQLLAVLPTVEKVLRWYEPYVDEHGTISDVPEWNLVDWASVFSTGRSSILTALWARGLAEFGEISEVIGNAASARWARTRWDAARAGFEDFWDERRGTYIDHLLGGVPMAAASQAAGATAIVSGLAPRERWSRIIDAITDDRTLVVRSWIGGNDGGYDVQKMIEQSQGIQRIDWDAETEVVLTEPFYSYLVHDAVAAAGRAGDLTRLVRRWSVFLVDGYDTFGECWGWGTPVHGWSSTPTRDLVSYVLGIRPDAPGYSRVRIAPAPGGVAELEGRVPTPHGPVSAHLAGGVLTISSPVPVIVVDAAGDEHSLAAGEHRIHFG</sequence>
<dbReference type="InterPro" id="IPR035398">
    <property type="entry name" value="Bac_rhamnosid_C"/>
</dbReference>
<dbReference type="PANTHER" id="PTHR34987:SF4">
    <property type="entry name" value="ALPHA-L-RHAMNOSIDASE C-TERMINAL DOMAIN-CONTAINING PROTEIN"/>
    <property type="match status" value="1"/>
</dbReference>
<feature type="domain" description="Alpha-L-rhamnosidase concanavalin-like" evidence="1">
    <location>
        <begin position="291"/>
        <end position="362"/>
    </location>
</feature>
<dbReference type="Gene3D" id="2.60.120.260">
    <property type="entry name" value="Galactose-binding domain-like"/>
    <property type="match status" value="2"/>
</dbReference>
<dbReference type="Pfam" id="PF08531">
    <property type="entry name" value="Bac_rhamnosid_N"/>
    <property type="match status" value="1"/>
</dbReference>
<evidence type="ECO:0008006" key="7">
    <source>
        <dbReference type="Google" id="ProtNLM"/>
    </source>
</evidence>
<reference evidence="5 6" key="1">
    <citation type="journal article" date="2014" name="Int. J. Syst. Evol. Microbiol.">
        <title>Description of Galbitalea soli gen. nov., sp. nov., and Frondihabitans sucicola sp. nov.</title>
        <authorList>
            <person name="Kim S.J."/>
            <person name="Lim J.M."/>
            <person name="Ahn J.H."/>
            <person name="Weon H.Y."/>
            <person name="Hamada M."/>
            <person name="Suzuki K."/>
            <person name="Ahn T.Y."/>
            <person name="Kwon S.W."/>
        </authorList>
    </citation>
    <scope>NUCLEOTIDE SEQUENCE [LARGE SCALE GENOMIC DNA]</scope>
    <source>
        <strain evidence="5 6">NBRC 108727</strain>
    </source>
</reference>
<evidence type="ECO:0000259" key="3">
    <source>
        <dbReference type="Pfam" id="PF17389"/>
    </source>
</evidence>
<dbReference type="Pfam" id="PF17390">
    <property type="entry name" value="Bac_rhamnosid_C"/>
    <property type="match status" value="1"/>
</dbReference>
<dbReference type="InterPro" id="IPR012341">
    <property type="entry name" value="6hp_glycosidase-like_sf"/>
</dbReference>
<gene>
    <name evidence="5" type="ORF">G3T37_14205</name>
</gene>
<feature type="domain" description="Alpha-L-rhamnosidase C-terminal" evidence="4">
    <location>
        <begin position="749"/>
        <end position="784"/>
    </location>
</feature>
<name>A0A7C9TU64_9MICO</name>
<dbReference type="PANTHER" id="PTHR34987">
    <property type="entry name" value="C, PUTATIVE (AFU_ORTHOLOGUE AFUA_3G02880)-RELATED"/>
    <property type="match status" value="1"/>
</dbReference>
<protein>
    <recommendedName>
        <fullName evidence="7">Alpha-L-rhamnosidase</fullName>
    </recommendedName>
</protein>
<dbReference type="Proteomes" id="UP000479756">
    <property type="component" value="Unassembled WGS sequence"/>
</dbReference>
<dbReference type="Pfam" id="PF05592">
    <property type="entry name" value="Bac_rhamnosid"/>
    <property type="match status" value="1"/>
</dbReference>
<dbReference type="Pfam" id="PF17389">
    <property type="entry name" value="Bac_rhamnosid6H"/>
    <property type="match status" value="1"/>
</dbReference>
<dbReference type="Gene3D" id="1.50.10.10">
    <property type="match status" value="1"/>
</dbReference>
<dbReference type="InterPro" id="IPR035396">
    <property type="entry name" value="Bac_rhamnosid6H"/>
</dbReference>
<evidence type="ECO:0000313" key="6">
    <source>
        <dbReference type="Proteomes" id="UP000479756"/>
    </source>
</evidence>
<dbReference type="SUPFAM" id="SSF48208">
    <property type="entry name" value="Six-hairpin glycosidases"/>
    <property type="match status" value="1"/>
</dbReference>
<evidence type="ECO:0000259" key="1">
    <source>
        <dbReference type="Pfam" id="PF05592"/>
    </source>
</evidence>
<dbReference type="InterPro" id="IPR008979">
    <property type="entry name" value="Galactose-bd-like_sf"/>
</dbReference>